<sequence length="83" mass="9577">MLCRPSSVGEETTPKQNTKTSTLTLKQEFSFYVSSAALSKDFQTYWNENKNRFPILSSYARRYNCVPATSAAYQNQYFQLQVT</sequence>
<accession>A0A814XF82</accession>
<feature type="domain" description="HAT C-terminal dimerisation" evidence="1">
    <location>
        <begin position="44"/>
        <end position="75"/>
    </location>
</feature>
<organism evidence="2 5">
    <name type="scientific">Adineta ricciae</name>
    <name type="common">Rotifer</name>
    <dbReference type="NCBI Taxonomy" id="249248"/>
    <lineage>
        <taxon>Eukaryota</taxon>
        <taxon>Metazoa</taxon>
        <taxon>Spiralia</taxon>
        <taxon>Gnathifera</taxon>
        <taxon>Rotifera</taxon>
        <taxon>Eurotatoria</taxon>
        <taxon>Bdelloidea</taxon>
        <taxon>Adinetida</taxon>
        <taxon>Adinetidae</taxon>
        <taxon>Adineta</taxon>
    </lineage>
</organism>
<evidence type="ECO:0000259" key="1">
    <source>
        <dbReference type="Pfam" id="PF05699"/>
    </source>
</evidence>
<dbReference type="OrthoDB" id="10050977at2759"/>
<protein>
    <recommendedName>
        <fullName evidence="1">HAT C-terminal dimerisation domain-containing protein</fullName>
    </recommendedName>
</protein>
<keyword evidence="4" id="KW-1185">Reference proteome</keyword>
<evidence type="ECO:0000313" key="2">
    <source>
        <dbReference type="EMBL" id="CAF1214932.1"/>
    </source>
</evidence>
<dbReference type="GO" id="GO:0046983">
    <property type="term" value="F:protein dimerization activity"/>
    <property type="evidence" value="ECO:0007669"/>
    <property type="project" value="InterPro"/>
</dbReference>
<dbReference type="Proteomes" id="UP000663852">
    <property type="component" value="Unassembled WGS sequence"/>
</dbReference>
<dbReference type="EMBL" id="CAJNOJ010000157">
    <property type="protein sequence ID" value="CAF1214932.1"/>
    <property type="molecule type" value="Genomic_DNA"/>
</dbReference>
<dbReference type="InterPro" id="IPR008906">
    <property type="entry name" value="HATC_C_dom"/>
</dbReference>
<dbReference type="Proteomes" id="UP000663828">
    <property type="component" value="Unassembled WGS sequence"/>
</dbReference>
<evidence type="ECO:0000313" key="3">
    <source>
        <dbReference type="EMBL" id="CAF1675397.1"/>
    </source>
</evidence>
<reference evidence="2" key="1">
    <citation type="submission" date="2021-02" db="EMBL/GenBank/DDBJ databases">
        <authorList>
            <person name="Nowell W R."/>
        </authorList>
    </citation>
    <scope>NUCLEOTIDE SEQUENCE</scope>
</reference>
<proteinExistence type="predicted"/>
<dbReference type="EMBL" id="CAJNOR010013832">
    <property type="protein sequence ID" value="CAF1675397.1"/>
    <property type="molecule type" value="Genomic_DNA"/>
</dbReference>
<dbReference type="SUPFAM" id="SSF53098">
    <property type="entry name" value="Ribonuclease H-like"/>
    <property type="match status" value="1"/>
</dbReference>
<name>A0A814XF82_ADIRI</name>
<comment type="caution">
    <text evidence="2">The sequence shown here is derived from an EMBL/GenBank/DDBJ whole genome shotgun (WGS) entry which is preliminary data.</text>
</comment>
<dbReference type="InterPro" id="IPR012337">
    <property type="entry name" value="RNaseH-like_sf"/>
</dbReference>
<gene>
    <name evidence="2" type="ORF">EDS130_LOCUS26090</name>
    <name evidence="3" type="ORF">XAT740_LOCUS59498</name>
</gene>
<dbReference type="Pfam" id="PF05699">
    <property type="entry name" value="Dimer_Tnp_hAT"/>
    <property type="match status" value="1"/>
</dbReference>
<dbReference type="AlphaFoldDB" id="A0A814XF82"/>
<evidence type="ECO:0000313" key="5">
    <source>
        <dbReference type="Proteomes" id="UP000663852"/>
    </source>
</evidence>
<evidence type="ECO:0000313" key="4">
    <source>
        <dbReference type="Proteomes" id="UP000663828"/>
    </source>
</evidence>